<dbReference type="EMBL" id="JAAQPH010000021">
    <property type="protein sequence ID" value="NIA71311.1"/>
    <property type="molecule type" value="Genomic_DNA"/>
</dbReference>
<feature type="chain" id="PRO_5037685155" description="Putrescine-binding periplasmic protein" evidence="6">
    <location>
        <begin position="23"/>
        <end position="343"/>
    </location>
</feature>
<keyword evidence="8" id="KW-1185">Reference proteome</keyword>
<sequence>MKSIYGILALTTCLTVAGAAYAEGQLNIYNWAGYTPPDLVKKFEAETGIDVTIDTYDTNEVLLSKLQAGGGSYDIIVTAHSFIPVHAAEGLIQPIGLKDMENIENLDPQYLTADWNPEGDYGVPWQWGTTAFAVDRTVYNEPVDSYETLFTPPGALQGKIGMFKGASDLISLAQLYLGVPFCSEDPSEMQRVLEVLLAQKPHVKVYGGGGAMREQLVSGELIAASNYSGQIVRGREQKPELEYIYPKEGVASWIDVVAIPKGAQNYENAQEFINYILQPEHAAMLSNHAGYSNGVPASREFMREDLLAAPELIVPDGIRVVPLATCTAAASDLEAQLMTQLLE</sequence>
<evidence type="ECO:0000256" key="1">
    <source>
        <dbReference type="ARBA" id="ARBA00004418"/>
    </source>
</evidence>
<dbReference type="InterPro" id="IPR001188">
    <property type="entry name" value="Sperm_putr-bd"/>
</dbReference>
<dbReference type="PIRSF" id="PIRSF019574">
    <property type="entry name" value="Periplasmic_polyamine_BP"/>
    <property type="match status" value="1"/>
</dbReference>
<dbReference type="AlphaFoldDB" id="A0A967KHI6"/>
<comment type="function">
    <text evidence="5">Required for the activity of the bacterial periplasmic transport system of putrescine.</text>
</comment>
<comment type="caution">
    <text evidence="7">The sequence shown here is derived from an EMBL/GenBank/DDBJ whole genome shotgun (WGS) entry which is preliminary data.</text>
</comment>
<evidence type="ECO:0000256" key="2">
    <source>
        <dbReference type="ARBA" id="ARBA00022448"/>
    </source>
</evidence>
<dbReference type="Pfam" id="PF13416">
    <property type="entry name" value="SBP_bac_8"/>
    <property type="match status" value="1"/>
</dbReference>
<accession>A0A967KHI6</accession>
<dbReference type="GO" id="GO:0019808">
    <property type="term" value="F:polyamine binding"/>
    <property type="evidence" value="ECO:0007669"/>
    <property type="project" value="InterPro"/>
</dbReference>
<dbReference type="Gene3D" id="3.40.190.10">
    <property type="entry name" value="Periplasmic binding protein-like II"/>
    <property type="match status" value="2"/>
</dbReference>
<dbReference type="PRINTS" id="PR00909">
    <property type="entry name" value="SPERMDNBNDNG"/>
</dbReference>
<keyword evidence="2 5" id="KW-0813">Transport</keyword>
<evidence type="ECO:0000256" key="5">
    <source>
        <dbReference type="PIRNR" id="PIRNR019574"/>
    </source>
</evidence>
<proteinExistence type="inferred from homology"/>
<evidence type="ECO:0000256" key="3">
    <source>
        <dbReference type="ARBA" id="ARBA00022729"/>
    </source>
</evidence>
<name>A0A967KHI6_9PROT</name>
<dbReference type="GO" id="GO:0042597">
    <property type="term" value="C:periplasmic space"/>
    <property type="evidence" value="ECO:0007669"/>
    <property type="project" value="UniProtKB-SubCell"/>
</dbReference>
<dbReference type="RefSeq" id="WP_167228821.1">
    <property type="nucleotide sequence ID" value="NZ_JAAQPH010000021.1"/>
</dbReference>
<dbReference type="PANTHER" id="PTHR30222:SF12">
    <property type="entry name" value="NORSPERMIDINE SENSOR"/>
    <property type="match status" value="1"/>
</dbReference>
<dbReference type="InterPro" id="IPR006059">
    <property type="entry name" value="SBP"/>
</dbReference>
<organism evidence="7 8">
    <name type="scientific">Pelagibius litoralis</name>
    <dbReference type="NCBI Taxonomy" id="374515"/>
    <lineage>
        <taxon>Bacteria</taxon>
        <taxon>Pseudomonadati</taxon>
        <taxon>Pseudomonadota</taxon>
        <taxon>Alphaproteobacteria</taxon>
        <taxon>Rhodospirillales</taxon>
        <taxon>Rhodovibrionaceae</taxon>
        <taxon>Pelagibius</taxon>
    </lineage>
</organism>
<comment type="subcellular location">
    <subcellularLocation>
        <location evidence="1 5">Periplasm</location>
    </subcellularLocation>
</comment>
<gene>
    <name evidence="7" type="ORF">HBA54_22175</name>
</gene>
<dbReference type="SUPFAM" id="SSF53850">
    <property type="entry name" value="Periplasmic binding protein-like II"/>
    <property type="match status" value="1"/>
</dbReference>
<evidence type="ECO:0000313" key="8">
    <source>
        <dbReference type="Proteomes" id="UP000761264"/>
    </source>
</evidence>
<evidence type="ECO:0000256" key="6">
    <source>
        <dbReference type="SAM" id="SignalP"/>
    </source>
</evidence>
<reference evidence="7" key="1">
    <citation type="submission" date="2020-03" db="EMBL/GenBank/DDBJ databases">
        <title>Genome of Pelagibius litoralis DSM 21314T.</title>
        <authorList>
            <person name="Wang G."/>
        </authorList>
    </citation>
    <scope>NUCLEOTIDE SEQUENCE</scope>
    <source>
        <strain evidence="7">DSM 21314</strain>
    </source>
</reference>
<dbReference type="PANTHER" id="PTHR30222">
    <property type="entry name" value="SPERMIDINE/PUTRESCINE-BINDING PERIPLASMIC PROTEIN"/>
    <property type="match status" value="1"/>
</dbReference>
<protein>
    <recommendedName>
        <fullName evidence="5">Putrescine-binding periplasmic protein</fullName>
    </recommendedName>
</protein>
<keyword evidence="3 6" id="KW-0732">Signal</keyword>
<keyword evidence="4 5" id="KW-0574">Periplasm</keyword>
<comment type="similarity">
    <text evidence="5">Belongs to the bacterial solute-binding protein PotD/PotF family.</text>
</comment>
<evidence type="ECO:0000256" key="4">
    <source>
        <dbReference type="ARBA" id="ARBA00022764"/>
    </source>
</evidence>
<dbReference type="GO" id="GO:0015846">
    <property type="term" value="P:polyamine transport"/>
    <property type="evidence" value="ECO:0007669"/>
    <property type="project" value="InterPro"/>
</dbReference>
<evidence type="ECO:0000313" key="7">
    <source>
        <dbReference type="EMBL" id="NIA71311.1"/>
    </source>
</evidence>
<feature type="signal peptide" evidence="6">
    <location>
        <begin position="1"/>
        <end position="22"/>
    </location>
</feature>
<dbReference type="Proteomes" id="UP000761264">
    <property type="component" value="Unassembled WGS sequence"/>
</dbReference>